<comment type="subunit">
    <text evidence="9">Homodimer.</text>
</comment>
<dbReference type="GO" id="GO:0008776">
    <property type="term" value="F:acetate kinase activity"/>
    <property type="evidence" value="ECO:0007669"/>
    <property type="project" value="UniProtKB-UniRule"/>
</dbReference>
<dbReference type="AlphaFoldDB" id="A0A845MJL6"/>
<comment type="function">
    <text evidence="9">Catalyzes the formation of acetyl phosphate from acetate and ATP. Can also catalyze the reverse reaction.</text>
</comment>
<dbReference type="NCBIfam" id="TIGR00016">
    <property type="entry name" value="ackA"/>
    <property type="match status" value="1"/>
</dbReference>
<sequence length="396" mass="42759">MTEAVLVLNAGSSSIKFALYSLAEIAGMPHVRGKIESIRRAPVFKAVDRNGQELDKGSLGSIDVSSDHHELTAHLLDWVEQHDDGHEVVAIGHRVVHGGRDFSAPVQINREVLEKLKGFNSLAPLHQPNNLAPIEALFARDANVIQVACFDTSFHRTQTHLAELFALPRRFMEEGVIRYGFHGLSYEYISGALTKHLGDDAGGRIIVAHLGNGASLCAIENRKSVATSMGFTALDGLVMGSRCGTLDPGVVLYLMQERGMNADQIQHLLYNESGLLGVSGISNNMQVLLESDRAEAKEAVDLFCYRAASEIASLIVPLQGLDAIVFTAGIGENSPAIRAEICRNLNWLDIALDDRANAANKTIISTDSSAITVSVIPTDEESVIAKATRKLFLAGN</sequence>
<keyword evidence="8 9" id="KW-0460">Magnesium</keyword>
<comment type="caution">
    <text evidence="9">Lacks conserved residue(s) required for the propagation of feature annotation.</text>
</comment>
<reference evidence="11 12" key="1">
    <citation type="journal article" date="2014" name="Int. J. Syst. Evol. Microbiol.">
        <title>Sneathiella chungangensis sp. nov., isolated from a marine sand, and emended description of the genus Sneathiella.</title>
        <authorList>
            <person name="Siamphan C."/>
            <person name="Kim H."/>
            <person name="Lee J.S."/>
            <person name="Kim W."/>
        </authorList>
    </citation>
    <scope>NUCLEOTIDE SEQUENCE [LARGE SCALE GENOMIC DNA]</scope>
    <source>
        <strain evidence="11 12">KCTC 32476</strain>
    </source>
</reference>
<evidence type="ECO:0000313" key="12">
    <source>
        <dbReference type="Proteomes" id="UP000445696"/>
    </source>
</evidence>
<evidence type="ECO:0000256" key="1">
    <source>
        <dbReference type="ARBA" id="ARBA00008748"/>
    </source>
</evidence>
<evidence type="ECO:0000313" key="11">
    <source>
        <dbReference type="EMBL" id="MZR23154.1"/>
    </source>
</evidence>
<feature type="active site" description="Proton donor/acceptor" evidence="9">
    <location>
        <position position="151"/>
    </location>
</feature>
<comment type="cofactor">
    <cofactor evidence="9">
        <name>Mg(2+)</name>
        <dbReference type="ChEBI" id="CHEBI:18420"/>
    </cofactor>
    <cofactor evidence="9">
        <name>Mn(2+)</name>
        <dbReference type="ChEBI" id="CHEBI:29035"/>
    </cofactor>
    <text evidence="9">Mg(2+). Can also accept Mn(2+).</text>
</comment>
<evidence type="ECO:0000256" key="9">
    <source>
        <dbReference type="HAMAP-Rule" id="MF_00020"/>
    </source>
</evidence>
<dbReference type="GO" id="GO:0006083">
    <property type="term" value="P:acetate metabolic process"/>
    <property type="evidence" value="ECO:0007669"/>
    <property type="project" value="TreeGrafter"/>
</dbReference>
<feature type="site" description="Transition state stabilizer" evidence="9">
    <location>
        <position position="242"/>
    </location>
</feature>
<dbReference type="OrthoDB" id="9802453at2"/>
<dbReference type="PROSITE" id="PS01075">
    <property type="entry name" value="ACETATE_KINASE_1"/>
    <property type="match status" value="1"/>
</dbReference>
<evidence type="ECO:0000256" key="4">
    <source>
        <dbReference type="ARBA" id="ARBA00022723"/>
    </source>
</evidence>
<dbReference type="GO" id="GO:0000287">
    <property type="term" value="F:magnesium ion binding"/>
    <property type="evidence" value="ECO:0007669"/>
    <property type="project" value="UniProtKB-UniRule"/>
</dbReference>
<feature type="binding site" evidence="9">
    <location>
        <position position="380"/>
    </location>
    <ligand>
        <name>Mg(2+)</name>
        <dbReference type="ChEBI" id="CHEBI:18420"/>
    </ligand>
</feature>
<dbReference type="InterPro" id="IPR004372">
    <property type="entry name" value="Ac/propionate_kinase"/>
</dbReference>
<keyword evidence="2 9" id="KW-0963">Cytoplasm</keyword>
<evidence type="ECO:0000256" key="3">
    <source>
        <dbReference type="ARBA" id="ARBA00022679"/>
    </source>
</evidence>
<feature type="binding site" evidence="9">
    <location>
        <position position="9"/>
    </location>
    <ligand>
        <name>Mg(2+)</name>
        <dbReference type="ChEBI" id="CHEBI:18420"/>
    </ligand>
</feature>
<dbReference type="GO" id="GO:0005829">
    <property type="term" value="C:cytosol"/>
    <property type="evidence" value="ECO:0007669"/>
    <property type="project" value="TreeGrafter"/>
</dbReference>
<keyword evidence="5 9" id="KW-0547">Nucleotide-binding</keyword>
<dbReference type="GO" id="GO:0006085">
    <property type="term" value="P:acetyl-CoA biosynthetic process"/>
    <property type="evidence" value="ECO:0007669"/>
    <property type="project" value="UniProtKB-UniRule"/>
</dbReference>
<name>A0A845MJL6_9PROT</name>
<accession>A0A845MJL6</accession>
<comment type="pathway">
    <text evidence="9">Metabolic intermediate biosynthesis; acetyl-CoA biosynthesis; acetyl-CoA from acetate: step 1/2.</text>
</comment>
<evidence type="ECO:0000256" key="8">
    <source>
        <dbReference type="ARBA" id="ARBA00022842"/>
    </source>
</evidence>
<evidence type="ECO:0000256" key="6">
    <source>
        <dbReference type="ARBA" id="ARBA00022777"/>
    </source>
</evidence>
<dbReference type="InterPro" id="IPR043129">
    <property type="entry name" value="ATPase_NBD"/>
</dbReference>
<comment type="catalytic activity">
    <reaction evidence="9">
        <text>acetate + ATP = acetyl phosphate + ADP</text>
        <dbReference type="Rhea" id="RHEA:11352"/>
        <dbReference type="ChEBI" id="CHEBI:22191"/>
        <dbReference type="ChEBI" id="CHEBI:30089"/>
        <dbReference type="ChEBI" id="CHEBI:30616"/>
        <dbReference type="ChEBI" id="CHEBI:456216"/>
        <dbReference type="EC" id="2.7.2.1"/>
    </reaction>
</comment>
<dbReference type="EMBL" id="WTVA01000014">
    <property type="protein sequence ID" value="MZR23154.1"/>
    <property type="molecule type" value="Genomic_DNA"/>
</dbReference>
<dbReference type="InterPro" id="IPR000890">
    <property type="entry name" value="Aliphatic_acid_kin_short-chain"/>
</dbReference>
<dbReference type="InterPro" id="IPR023865">
    <property type="entry name" value="Aliphatic_acid_kinase_CS"/>
</dbReference>
<dbReference type="Proteomes" id="UP000445696">
    <property type="component" value="Unassembled WGS sequence"/>
</dbReference>
<comment type="subcellular location">
    <subcellularLocation>
        <location evidence="9">Cytoplasm</location>
    </subcellularLocation>
</comment>
<dbReference type="GO" id="GO:0005524">
    <property type="term" value="F:ATP binding"/>
    <property type="evidence" value="ECO:0007669"/>
    <property type="project" value="UniProtKB-KW"/>
</dbReference>
<keyword evidence="7 9" id="KW-0067">ATP-binding</keyword>
<feature type="binding site" evidence="9">
    <location>
        <position position="16"/>
    </location>
    <ligand>
        <name>ATP</name>
        <dbReference type="ChEBI" id="CHEBI:30616"/>
    </ligand>
</feature>
<dbReference type="HAMAP" id="MF_00020">
    <property type="entry name" value="Acetate_kinase"/>
    <property type="match status" value="1"/>
</dbReference>
<proteinExistence type="inferred from homology"/>
<dbReference type="SUPFAM" id="SSF53067">
    <property type="entry name" value="Actin-like ATPase domain"/>
    <property type="match status" value="2"/>
</dbReference>
<dbReference type="EC" id="2.7.2.1" evidence="9"/>
<organism evidence="11 12">
    <name type="scientific">Sneathiella chungangensis</name>
    <dbReference type="NCBI Taxonomy" id="1418234"/>
    <lineage>
        <taxon>Bacteria</taxon>
        <taxon>Pseudomonadati</taxon>
        <taxon>Pseudomonadota</taxon>
        <taxon>Alphaproteobacteria</taxon>
        <taxon>Sneathiellales</taxon>
        <taxon>Sneathiellaceae</taxon>
        <taxon>Sneathiella</taxon>
    </lineage>
</organism>
<keyword evidence="12" id="KW-1185">Reference proteome</keyword>
<feature type="binding site" evidence="9">
    <location>
        <position position="94"/>
    </location>
    <ligand>
        <name>substrate</name>
    </ligand>
</feature>
<keyword evidence="3 9" id="KW-0808">Transferase</keyword>
<evidence type="ECO:0000256" key="10">
    <source>
        <dbReference type="RuleBase" id="RU003835"/>
    </source>
</evidence>
<feature type="binding site" evidence="9">
    <location>
        <begin position="329"/>
        <end position="333"/>
    </location>
    <ligand>
        <name>ATP</name>
        <dbReference type="ChEBI" id="CHEBI:30616"/>
    </ligand>
</feature>
<dbReference type="PANTHER" id="PTHR21060">
    <property type="entry name" value="ACETATE KINASE"/>
    <property type="match status" value="1"/>
</dbReference>
<comment type="caution">
    <text evidence="11">The sequence shown here is derived from an EMBL/GenBank/DDBJ whole genome shotgun (WGS) entry which is preliminary data.</text>
</comment>
<evidence type="ECO:0000256" key="7">
    <source>
        <dbReference type="ARBA" id="ARBA00022840"/>
    </source>
</evidence>
<protein>
    <recommendedName>
        <fullName evidence="9">Acetate kinase</fullName>
        <ecNumber evidence="9">2.7.2.1</ecNumber>
    </recommendedName>
    <alternativeName>
        <fullName evidence="9">Acetokinase</fullName>
    </alternativeName>
</protein>
<evidence type="ECO:0000256" key="5">
    <source>
        <dbReference type="ARBA" id="ARBA00022741"/>
    </source>
</evidence>
<feature type="site" description="Transition state stabilizer" evidence="9">
    <location>
        <position position="182"/>
    </location>
</feature>
<dbReference type="PIRSF" id="PIRSF000722">
    <property type="entry name" value="Acetate_prop_kin"/>
    <property type="match status" value="1"/>
</dbReference>
<gene>
    <name evidence="9" type="primary">ackA</name>
    <name evidence="11" type="ORF">GQF03_12530</name>
</gene>
<dbReference type="UniPathway" id="UPA00340">
    <property type="reaction ID" value="UER00458"/>
</dbReference>
<feature type="binding site" evidence="9">
    <location>
        <begin position="209"/>
        <end position="213"/>
    </location>
    <ligand>
        <name>ATP</name>
        <dbReference type="ChEBI" id="CHEBI:30616"/>
    </ligand>
</feature>
<evidence type="ECO:0000256" key="2">
    <source>
        <dbReference type="ARBA" id="ARBA00022490"/>
    </source>
</evidence>
<dbReference type="RefSeq" id="WP_161339622.1">
    <property type="nucleotide sequence ID" value="NZ_JBHSDG010000003.1"/>
</dbReference>
<dbReference type="Pfam" id="PF00871">
    <property type="entry name" value="Acetate_kinase"/>
    <property type="match status" value="1"/>
</dbReference>
<comment type="similarity">
    <text evidence="1 9 10">Belongs to the acetokinase family.</text>
</comment>
<dbReference type="PANTHER" id="PTHR21060:SF21">
    <property type="entry name" value="ACETATE KINASE"/>
    <property type="match status" value="1"/>
</dbReference>
<dbReference type="Gene3D" id="3.30.420.40">
    <property type="match status" value="2"/>
</dbReference>
<dbReference type="PRINTS" id="PR00471">
    <property type="entry name" value="ACETATEKNASE"/>
</dbReference>
<keyword evidence="6 9" id="KW-0418">Kinase</keyword>
<keyword evidence="4 9" id="KW-0479">Metal-binding</keyword>